<keyword evidence="1" id="KW-0378">Hydrolase</keyword>
<dbReference type="SUPFAM" id="SSF53474">
    <property type="entry name" value="alpha/beta-Hydrolases"/>
    <property type="match status" value="1"/>
</dbReference>
<proteinExistence type="predicted"/>
<keyword evidence="2" id="KW-1185">Reference proteome</keyword>
<comment type="caution">
    <text evidence="1">The sequence shown here is derived from an EMBL/GenBank/DDBJ whole genome shotgun (WGS) entry which is preliminary data.</text>
</comment>
<dbReference type="RefSeq" id="WP_139601928.1">
    <property type="nucleotide sequence ID" value="NZ_VDCQ01000010.1"/>
</dbReference>
<sequence length="183" mass="20668">MKRQILFIHSAGAQGPHQGSSDLVTSLQQSLGAQYDVLYPKMPNPERPSYEPWKEKLEQELAELEGELILIGHSLGGSVLLKHISENGYGQSVAGLFLAAAPYWGNDEEWSVEQFRLLEDFPSRLGRIPRIHIYHSRDDEIVPFEHARLYAEKLPWAILRSLDNRGHAFGSGIPELVDDIRSL</sequence>
<evidence type="ECO:0000313" key="1">
    <source>
        <dbReference type="EMBL" id="TNJ66463.1"/>
    </source>
</evidence>
<dbReference type="PANTHER" id="PTHR15394:SF3">
    <property type="entry name" value="SERINE HYDROLASE RBBP9"/>
    <property type="match status" value="1"/>
</dbReference>
<reference evidence="1 2" key="1">
    <citation type="submission" date="2019-05" db="EMBL/GenBank/DDBJ databases">
        <title>We sequenced the genome of Paenibacillus hemerocallicola KCTC 33185 for further insight into its adaptation and study the phylogeny of Paenibacillus.</title>
        <authorList>
            <person name="Narsing Rao M.P."/>
        </authorList>
    </citation>
    <scope>NUCLEOTIDE SEQUENCE [LARGE SCALE GENOMIC DNA]</scope>
    <source>
        <strain evidence="1 2">KCTC 33185</strain>
    </source>
</reference>
<dbReference type="GO" id="GO:0016787">
    <property type="term" value="F:hydrolase activity"/>
    <property type="evidence" value="ECO:0007669"/>
    <property type="project" value="UniProtKB-KW"/>
</dbReference>
<dbReference type="Pfam" id="PF06821">
    <property type="entry name" value="Ser_hydrolase"/>
    <property type="match status" value="1"/>
</dbReference>
<dbReference type="OrthoDB" id="9804993at2"/>
<dbReference type="EMBL" id="VDCQ01000010">
    <property type="protein sequence ID" value="TNJ66463.1"/>
    <property type="molecule type" value="Genomic_DNA"/>
</dbReference>
<evidence type="ECO:0000313" key="2">
    <source>
        <dbReference type="Proteomes" id="UP000307943"/>
    </source>
</evidence>
<dbReference type="InterPro" id="IPR029058">
    <property type="entry name" value="AB_hydrolase_fold"/>
</dbReference>
<protein>
    <submittedName>
        <fullName evidence="1">Serine hydrolase family protein</fullName>
    </submittedName>
</protein>
<organism evidence="1 2">
    <name type="scientific">Paenibacillus hemerocallicola</name>
    <dbReference type="NCBI Taxonomy" id="1172614"/>
    <lineage>
        <taxon>Bacteria</taxon>
        <taxon>Bacillati</taxon>
        <taxon>Bacillota</taxon>
        <taxon>Bacilli</taxon>
        <taxon>Bacillales</taxon>
        <taxon>Paenibacillaceae</taxon>
        <taxon>Paenibacillus</taxon>
    </lineage>
</organism>
<dbReference type="Gene3D" id="3.40.50.1820">
    <property type="entry name" value="alpha/beta hydrolase"/>
    <property type="match status" value="1"/>
</dbReference>
<dbReference type="PANTHER" id="PTHR15394">
    <property type="entry name" value="SERINE HYDROLASE RBBP9"/>
    <property type="match status" value="1"/>
</dbReference>
<name>A0A5C4TBL2_9BACL</name>
<accession>A0A5C4TBL2</accession>
<gene>
    <name evidence="1" type="ORF">FE784_09335</name>
</gene>
<dbReference type="AlphaFoldDB" id="A0A5C4TBL2"/>
<dbReference type="Proteomes" id="UP000307943">
    <property type="component" value="Unassembled WGS sequence"/>
</dbReference>
<dbReference type="InterPro" id="IPR010662">
    <property type="entry name" value="RBBP9/YdeN"/>
</dbReference>